<dbReference type="GO" id="GO:0006261">
    <property type="term" value="P:DNA-templated DNA replication"/>
    <property type="evidence" value="ECO:0007669"/>
    <property type="project" value="UniProtKB-UniRule"/>
</dbReference>
<keyword evidence="20" id="KW-1185">Reference proteome</keyword>
<comment type="catalytic activity">
    <reaction evidence="16 17">
        <text>DNA(n) + a 2'-deoxyribonucleoside 5'-triphosphate = DNA(n+1) + diphosphate</text>
        <dbReference type="Rhea" id="RHEA:22508"/>
        <dbReference type="Rhea" id="RHEA-COMP:17339"/>
        <dbReference type="Rhea" id="RHEA-COMP:17340"/>
        <dbReference type="ChEBI" id="CHEBI:33019"/>
        <dbReference type="ChEBI" id="CHEBI:61560"/>
        <dbReference type="ChEBI" id="CHEBI:173112"/>
        <dbReference type="EC" id="2.7.7.7"/>
    </reaction>
</comment>
<organism evidence="19 20">
    <name type="scientific">Bowdeniella nasicola</name>
    <dbReference type="NCBI Taxonomy" id="208480"/>
    <lineage>
        <taxon>Bacteria</taxon>
        <taxon>Bacillati</taxon>
        <taxon>Actinomycetota</taxon>
        <taxon>Actinomycetes</taxon>
        <taxon>Actinomycetales</taxon>
        <taxon>Actinomycetaceae</taxon>
        <taxon>Bowdeniella</taxon>
    </lineage>
</organism>
<comment type="subunit">
    <text evidence="3 17">Monomer.</text>
</comment>
<dbReference type="AlphaFoldDB" id="A0A1H4BAM0"/>
<name>A0A1H4BAM0_9ACTO</name>
<dbReference type="SUPFAM" id="SSF100879">
    <property type="entry name" value="Lesion bypass DNA polymerase (Y-family), little finger domain"/>
    <property type="match status" value="1"/>
</dbReference>
<dbReference type="FunFam" id="3.40.1170.60:FF:000001">
    <property type="entry name" value="DNA polymerase IV"/>
    <property type="match status" value="1"/>
</dbReference>
<feature type="binding site" evidence="17">
    <location>
        <position position="120"/>
    </location>
    <ligand>
        <name>Mg(2+)</name>
        <dbReference type="ChEBI" id="CHEBI:18420"/>
    </ligand>
</feature>
<feature type="domain" description="UmuC" evidence="18">
    <location>
        <begin position="22"/>
        <end position="202"/>
    </location>
</feature>
<dbReference type="InterPro" id="IPR001126">
    <property type="entry name" value="UmuC"/>
</dbReference>
<dbReference type="Gene3D" id="1.10.150.20">
    <property type="entry name" value="5' to 3' exonuclease, C-terminal subdomain"/>
    <property type="match status" value="1"/>
</dbReference>
<reference evidence="20" key="1">
    <citation type="submission" date="2016-10" db="EMBL/GenBank/DDBJ databases">
        <authorList>
            <person name="Varghese N."/>
            <person name="Submissions S."/>
        </authorList>
    </citation>
    <scope>NUCLEOTIDE SEQUENCE [LARGE SCALE GENOMIC DNA]</scope>
    <source>
        <strain evidence="20">KPR-1</strain>
    </source>
</reference>
<keyword evidence="9 17" id="KW-0479">Metal-binding</keyword>
<keyword evidence="6 17" id="KW-0808">Transferase</keyword>
<keyword evidence="13 17" id="KW-0238">DNA-binding</keyword>
<sequence>MSRGIRPAIARHWGDDDTGCTVLHVDMDCFFASVELLYRPELAGKPLIVGGSGNRGVVTSATYEARAFGVHAAMPISRARRLCPQAVVVPNRKGVYSEVSARVMDVISRVSPTVEQVSVDEAFIDVAGSLRRMGSPTHIAQWIRARVREDVGVPASVGVASVTHVAKMASTFAKPDGMMLIPHARTREFLYGLPVAAMPGVGAKGTEVCERYGLHTVADLMAVPPARLGAWLGRAQAAALRRYAAGEEVRGIHPERREKSVSSEETFATDVRDRDVLERTIIGQSHGLARRLRAAGLLGSSIGIKVRMADFSTLTRSVSIGVGTDVGGEIAQAALALLDKIVIPDSGIRLIGTKVDQLQDRSRGVQLALDDDGRTRKAESVADQIAARFGSDAIRPARLLDQQ</sequence>
<dbReference type="Gene3D" id="3.30.70.270">
    <property type="match status" value="1"/>
</dbReference>
<dbReference type="GO" id="GO:0042276">
    <property type="term" value="P:error-prone translesion synthesis"/>
    <property type="evidence" value="ECO:0007669"/>
    <property type="project" value="TreeGrafter"/>
</dbReference>
<proteinExistence type="inferred from homology"/>
<evidence type="ECO:0000256" key="1">
    <source>
        <dbReference type="ARBA" id="ARBA00004496"/>
    </source>
</evidence>
<dbReference type="GO" id="GO:0003684">
    <property type="term" value="F:damaged DNA binding"/>
    <property type="evidence" value="ECO:0007669"/>
    <property type="project" value="InterPro"/>
</dbReference>
<evidence type="ECO:0000256" key="6">
    <source>
        <dbReference type="ARBA" id="ARBA00022679"/>
    </source>
</evidence>
<dbReference type="GO" id="GO:0005829">
    <property type="term" value="C:cytosol"/>
    <property type="evidence" value="ECO:0007669"/>
    <property type="project" value="TreeGrafter"/>
</dbReference>
<dbReference type="GO" id="GO:0006281">
    <property type="term" value="P:DNA repair"/>
    <property type="evidence" value="ECO:0007669"/>
    <property type="project" value="UniProtKB-UniRule"/>
</dbReference>
<keyword evidence="12 17" id="KW-0239">DNA-directed DNA polymerase</keyword>
<evidence type="ECO:0000256" key="3">
    <source>
        <dbReference type="ARBA" id="ARBA00011245"/>
    </source>
</evidence>
<comment type="cofactor">
    <cofactor evidence="17">
        <name>Mg(2+)</name>
        <dbReference type="ChEBI" id="CHEBI:18420"/>
    </cofactor>
    <text evidence="17">Binds 2 magnesium ions per subunit.</text>
</comment>
<dbReference type="PANTHER" id="PTHR11076">
    <property type="entry name" value="DNA REPAIR POLYMERASE UMUC / TRANSFERASE FAMILY MEMBER"/>
    <property type="match status" value="1"/>
</dbReference>
<evidence type="ECO:0000256" key="12">
    <source>
        <dbReference type="ARBA" id="ARBA00022932"/>
    </source>
</evidence>
<evidence type="ECO:0000256" key="8">
    <source>
        <dbReference type="ARBA" id="ARBA00022705"/>
    </source>
</evidence>
<dbReference type="GO" id="GO:0009432">
    <property type="term" value="P:SOS response"/>
    <property type="evidence" value="ECO:0007669"/>
    <property type="project" value="TreeGrafter"/>
</dbReference>
<dbReference type="HAMAP" id="MF_01113">
    <property type="entry name" value="DNApol_IV"/>
    <property type="match status" value="1"/>
</dbReference>
<feature type="active site" evidence="17">
    <location>
        <position position="121"/>
    </location>
</feature>
<evidence type="ECO:0000256" key="16">
    <source>
        <dbReference type="ARBA" id="ARBA00049244"/>
    </source>
</evidence>
<feature type="site" description="Substrate discrimination" evidence="17">
    <location>
        <position position="31"/>
    </location>
</feature>
<evidence type="ECO:0000256" key="9">
    <source>
        <dbReference type="ARBA" id="ARBA00022723"/>
    </source>
</evidence>
<dbReference type="InterPro" id="IPR036775">
    <property type="entry name" value="DNA_pol_Y-fam_lit_finger_sf"/>
</dbReference>
<dbReference type="GO" id="GO:0003887">
    <property type="term" value="F:DNA-directed DNA polymerase activity"/>
    <property type="evidence" value="ECO:0007669"/>
    <property type="project" value="UniProtKB-UniRule"/>
</dbReference>
<dbReference type="Gene3D" id="3.30.1490.100">
    <property type="entry name" value="DNA polymerase, Y-family, little finger domain"/>
    <property type="match status" value="1"/>
</dbReference>
<feature type="binding site" evidence="17">
    <location>
        <position position="26"/>
    </location>
    <ligand>
        <name>Mg(2+)</name>
        <dbReference type="ChEBI" id="CHEBI:18420"/>
    </ligand>
</feature>
<evidence type="ECO:0000256" key="7">
    <source>
        <dbReference type="ARBA" id="ARBA00022695"/>
    </source>
</evidence>
<comment type="function">
    <text evidence="15 17">Poorly processive, error-prone DNA polymerase involved in untargeted mutagenesis. Copies undamaged DNA at stalled replication forks, which arise in vivo from mismatched or misaligned primer ends. These misaligned primers can be extended by PolIV. Exhibits no 3'-5' exonuclease (proofreading) activity. May be involved in translesional synthesis, in conjunction with the beta clamp from PolIII.</text>
</comment>
<evidence type="ECO:0000256" key="14">
    <source>
        <dbReference type="ARBA" id="ARBA00023204"/>
    </source>
</evidence>
<dbReference type="InterPro" id="IPR043128">
    <property type="entry name" value="Rev_trsase/Diguanyl_cyclase"/>
</dbReference>
<evidence type="ECO:0000256" key="17">
    <source>
        <dbReference type="HAMAP-Rule" id="MF_01113"/>
    </source>
</evidence>
<dbReference type="GO" id="GO:0000287">
    <property type="term" value="F:magnesium ion binding"/>
    <property type="evidence" value="ECO:0007669"/>
    <property type="project" value="UniProtKB-UniRule"/>
</dbReference>
<keyword evidence="5 17" id="KW-0963">Cytoplasm</keyword>
<dbReference type="OrthoDB" id="9808813at2"/>
<evidence type="ECO:0000256" key="11">
    <source>
        <dbReference type="ARBA" id="ARBA00022842"/>
    </source>
</evidence>
<dbReference type="RefSeq" id="WP_092564808.1">
    <property type="nucleotide sequence ID" value="NZ_FNQV01000009.1"/>
</dbReference>
<dbReference type="InterPro" id="IPR017961">
    <property type="entry name" value="DNA_pol_Y-fam_little_finger"/>
</dbReference>
<keyword evidence="10 17" id="KW-0227">DNA damage</keyword>
<dbReference type="InterPro" id="IPR043502">
    <property type="entry name" value="DNA/RNA_pol_sf"/>
</dbReference>
<dbReference type="Gene3D" id="3.40.1170.60">
    <property type="match status" value="1"/>
</dbReference>
<dbReference type="SUPFAM" id="SSF56672">
    <property type="entry name" value="DNA/RNA polymerases"/>
    <property type="match status" value="1"/>
</dbReference>
<evidence type="ECO:0000256" key="13">
    <source>
        <dbReference type="ARBA" id="ARBA00023125"/>
    </source>
</evidence>
<evidence type="ECO:0000259" key="18">
    <source>
        <dbReference type="PROSITE" id="PS50173"/>
    </source>
</evidence>
<comment type="similarity">
    <text evidence="2 17">Belongs to the DNA polymerase type-Y family.</text>
</comment>
<evidence type="ECO:0000313" key="19">
    <source>
        <dbReference type="EMBL" id="SEA45190.1"/>
    </source>
</evidence>
<keyword evidence="8 17" id="KW-0235">DNA replication</keyword>
<keyword evidence="4 17" id="KW-0515">Mutator protein</keyword>
<keyword evidence="7 17" id="KW-0548">Nucleotidyltransferase</keyword>
<dbReference type="PANTHER" id="PTHR11076:SF33">
    <property type="entry name" value="DNA POLYMERASE KAPPA"/>
    <property type="match status" value="1"/>
</dbReference>
<dbReference type="PROSITE" id="PS50173">
    <property type="entry name" value="UMUC"/>
    <property type="match status" value="1"/>
</dbReference>
<keyword evidence="11 17" id="KW-0460">Magnesium</keyword>
<dbReference type="NCBIfam" id="NF002677">
    <property type="entry name" value="PRK02406.1"/>
    <property type="match status" value="1"/>
</dbReference>
<protein>
    <recommendedName>
        <fullName evidence="17">DNA polymerase IV</fullName>
        <shortName evidence="17">Pol IV</shortName>
        <ecNumber evidence="17">2.7.7.7</ecNumber>
    </recommendedName>
</protein>
<dbReference type="Proteomes" id="UP000199288">
    <property type="component" value="Unassembled WGS sequence"/>
</dbReference>
<keyword evidence="14 17" id="KW-0234">DNA repair</keyword>
<dbReference type="CDD" id="cd03586">
    <property type="entry name" value="PolY_Pol_IV_kappa"/>
    <property type="match status" value="1"/>
</dbReference>
<dbReference type="InterPro" id="IPR022880">
    <property type="entry name" value="DNApol_IV"/>
</dbReference>
<evidence type="ECO:0000256" key="2">
    <source>
        <dbReference type="ARBA" id="ARBA00010945"/>
    </source>
</evidence>
<evidence type="ECO:0000256" key="15">
    <source>
        <dbReference type="ARBA" id="ARBA00025589"/>
    </source>
</evidence>
<evidence type="ECO:0000256" key="10">
    <source>
        <dbReference type="ARBA" id="ARBA00022763"/>
    </source>
</evidence>
<gene>
    <name evidence="17" type="primary">dinB</name>
    <name evidence="19" type="ORF">SAMN02910418_01632</name>
</gene>
<evidence type="ECO:0000313" key="20">
    <source>
        <dbReference type="Proteomes" id="UP000199288"/>
    </source>
</evidence>
<dbReference type="InterPro" id="IPR050116">
    <property type="entry name" value="DNA_polymerase-Y"/>
</dbReference>
<comment type="subcellular location">
    <subcellularLocation>
        <location evidence="1 17">Cytoplasm</location>
    </subcellularLocation>
</comment>
<dbReference type="Pfam" id="PF11799">
    <property type="entry name" value="IMS_C"/>
    <property type="match status" value="1"/>
</dbReference>
<accession>A0A1H4BAM0</accession>
<dbReference type="EC" id="2.7.7.7" evidence="17"/>
<dbReference type="EMBL" id="FNQV01000009">
    <property type="protein sequence ID" value="SEA45190.1"/>
    <property type="molecule type" value="Genomic_DNA"/>
</dbReference>
<evidence type="ECO:0000256" key="5">
    <source>
        <dbReference type="ARBA" id="ARBA00022490"/>
    </source>
</evidence>
<dbReference type="FunFam" id="3.30.1490.100:FF:000004">
    <property type="entry name" value="DNA polymerase IV"/>
    <property type="match status" value="1"/>
</dbReference>
<dbReference type="Pfam" id="PF00817">
    <property type="entry name" value="IMS"/>
    <property type="match status" value="1"/>
</dbReference>
<evidence type="ECO:0000256" key="4">
    <source>
        <dbReference type="ARBA" id="ARBA00022457"/>
    </source>
</evidence>